<accession>G2Y735</accession>
<sequence>MAEKKYPDALNQHHPTLTAKLVLEAWNLNKTHTHALYTKTNRAYIITRDINTTYTSSIIPPSKLREIRTSTALFV</sequence>
<protein>
    <submittedName>
        <fullName evidence="1">Uncharacterized protein</fullName>
    </submittedName>
</protein>
<gene>
    <name evidence="1" type="ORF">BofuT4_uP108210.1</name>
</gene>
<proteinExistence type="predicted"/>
<dbReference type="InParanoid" id="G2Y735"/>
<organism evidence="1 2">
    <name type="scientific">Botryotinia fuckeliana (strain T4)</name>
    <name type="common">Noble rot fungus</name>
    <name type="synonym">Botrytis cinerea</name>
    <dbReference type="NCBI Taxonomy" id="999810"/>
    <lineage>
        <taxon>Eukaryota</taxon>
        <taxon>Fungi</taxon>
        <taxon>Dikarya</taxon>
        <taxon>Ascomycota</taxon>
        <taxon>Pezizomycotina</taxon>
        <taxon>Leotiomycetes</taxon>
        <taxon>Helotiales</taxon>
        <taxon>Sclerotiniaceae</taxon>
        <taxon>Botrytis</taxon>
    </lineage>
</organism>
<dbReference type="EMBL" id="FQ790293">
    <property type="protein sequence ID" value="CCD48437.1"/>
    <property type="molecule type" value="Genomic_DNA"/>
</dbReference>
<dbReference type="Proteomes" id="UP000008177">
    <property type="component" value="Unplaced contigs"/>
</dbReference>
<reference evidence="2" key="1">
    <citation type="journal article" date="2011" name="PLoS Genet.">
        <title>Genomic analysis of the necrotrophic fungal pathogens Sclerotinia sclerotiorum and Botrytis cinerea.</title>
        <authorList>
            <person name="Amselem J."/>
            <person name="Cuomo C.A."/>
            <person name="van Kan J.A."/>
            <person name="Viaud M."/>
            <person name="Benito E.P."/>
            <person name="Couloux A."/>
            <person name="Coutinho P.M."/>
            <person name="de Vries R.P."/>
            <person name="Dyer P.S."/>
            <person name="Fillinger S."/>
            <person name="Fournier E."/>
            <person name="Gout L."/>
            <person name="Hahn M."/>
            <person name="Kohn L."/>
            <person name="Lapalu N."/>
            <person name="Plummer K.M."/>
            <person name="Pradier J.M."/>
            <person name="Quevillon E."/>
            <person name="Sharon A."/>
            <person name="Simon A."/>
            <person name="ten Have A."/>
            <person name="Tudzynski B."/>
            <person name="Tudzynski P."/>
            <person name="Wincker P."/>
            <person name="Andrew M."/>
            <person name="Anthouard V."/>
            <person name="Beever R.E."/>
            <person name="Beffa R."/>
            <person name="Benoit I."/>
            <person name="Bouzid O."/>
            <person name="Brault B."/>
            <person name="Chen Z."/>
            <person name="Choquer M."/>
            <person name="Collemare J."/>
            <person name="Cotton P."/>
            <person name="Danchin E.G."/>
            <person name="Da Silva C."/>
            <person name="Gautier A."/>
            <person name="Giraud C."/>
            <person name="Giraud T."/>
            <person name="Gonzalez C."/>
            <person name="Grossetete S."/>
            <person name="Guldener U."/>
            <person name="Henrissat B."/>
            <person name="Howlett B.J."/>
            <person name="Kodira C."/>
            <person name="Kretschmer M."/>
            <person name="Lappartient A."/>
            <person name="Leroch M."/>
            <person name="Levis C."/>
            <person name="Mauceli E."/>
            <person name="Neuveglise C."/>
            <person name="Oeser B."/>
            <person name="Pearson M."/>
            <person name="Poulain J."/>
            <person name="Poussereau N."/>
            <person name="Quesneville H."/>
            <person name="Rascle C."/>
            <person name="Schumacher J."/>
            <person name="Segurens B."/>
            <person name="Sexton A."/>
            <person name="Silva E."/>
            <person name="Sirven C."/>
            <person name="Soanes D.M."/>
            <person name="Talbot N.J."/>
            <person name="Templeton M."/>
            <person name="Yandava C."/>
            <person name="Yarden O."/>
            <person name="Zeng Q."/>
            <person name="Rollins J.A."/>
            <person name="Lebrun M.H."/>
            <person name="Dickman M."/>
        </authorList>
    </citation>
    <scope>NUCLEOTIDE SEQUENCE [LARGE SCALE GENOMIC DNA]</scope>
    <source>
        <strain evidence="2">T4</strain>
    </source>
</reference>
<evidence type="ECO:0000313" key="1">
    <source>
        <dbReference type="EMBL" id="CCD48437.1"/>
    </source>
</evidence>
<name>G2Y735_BOTF4</name>
<dbReference type="HOGENOM" id="CLU_2670781_0_0_1"/>
<dbReference type="AlphaFoldDB" id="G2Y735"/>
<evidence type="ECO:0000313" key="2">
    <source>
        <dbReference type="Proteomes" id="UP000008177"/>
    </source>
</evidence>